<name>A0AC58T5A6_TOBAC</name>
<accession>A0AC58T5A6</accession>
<proteinExistence type="predicted"/>
<evidence type="ECO:0000313" key="2">
    <source>
        <dbReference type="RefSeq" id="XP_075092416.1"/>
    </source>
</evidence>
<reference evidence="1" key="1">
    <citation type="journal article" date="2014" name="Nat. Commun.">
        <title>The tobacco genome sequence and its comparison with those of tomato and potato.</title>
        <authorList>
            <person name="Sierro N."/>
            <person name="Battey J.N."/>
            <person name="Ouadi S."/>
            <person name="Bakaher N."/>
            <person name="Bovet L."/>
            <person name="Willig A."/>
            <person name="Goepfert S."/>
            <person name="Peitsch M.C."/>
            <person name="Ivanov N.V."/>
        </authorList>
    </citation>
    <scope>NUCLEOTIDE SEQUENCE [LARGE SCALE GENOMIC DNA]</scope>
</reference>
<keyword evidence="1" id="KW-1185">Reference proteome</keyword>
<dbReference type="Proteomes" id="UP000790787">
    <property type="component" value="Chromosome 18"/>
</dbReference>
<evidence type="ECO:0000313" key="1">
    <source>
        <dbReference type="Proteomes" id="UP000790787"/>
    </source>
</evidence>
<protein>
    <submittedName>
        <fullName evidence="2">Uncharacterized protein LOC142172650</fullName>
    </submittedName>
</protein>
<reference evidence="2" key="2">
    <citation type="submission" date="2025-08" db="UniProtKB">
        <authorList>
            <consortium name="RefSeq"/>
        </authorList>
    </citation>
    <scope>IDENTIFICATION</scope>
    <source>
        <tissue evidence="2">Leaf</tissue>
    </source>
</reference>
<sequence length="168" mass="19363">MDDFMMAEDSELWDIICDGPHVPMKKLEETGPLVPKGRREYNDIDRKFVEKNYRVKKILMCGIGPDKYNRVSACDTAKEIWEALQTAHKGTTQVKQSKIGMLTAEYELFRIKDDESIQDMHTRFISIINELHLLGDVIPRNKLVRKILSVLLGSWESKVNAIIEAKDL</sequence>
<gene>
    <name evidence="2" type="primary">LOC142172650</name>
</gene>
<dbReference type="RefSeq" id="XP_075092416.1">
    <property type="nucleotide sequence ID" value="XM_075236315.1"/>
</dbReference>
<organism evidence="1 2">
    <name type="scientific">Nicotiana tabacum</name>
    <name type="common">Common tobacco</name>
    <dbReference type="NCBI Taxonomy" id="4097"/>
    <lineage>
        <taxon>Eukaryota</taxon>
        <taxon>Viridiplantae</taxon>
        <taxon>Streptophyta</taxon>
        <taxon>Embryophyta</taxon>
        <taxon>Tracheophyta</taxon>
        <taxon>Spermatophyta</taxon>
        <taxon>Magnoliopsida</taxon>
        <taxon>eudicotyledons</taxon>
        <taxon>Gunneridae</taxon>
        <taxon>Pentapetalae</taxon>
        <taxon>asterids</taxon>
        <taxon>lamiids</taxon>
        <taxon>Solanales</taxon>
        <taxon>Solanaceae</taxon>
        <taxon>Nicotianoideae</taxon>
        <taxon>Nicotianeae</taxon>
        <taxon>Nicotiana</taxon>
    </lineage>
</organism>